<keyword evidence="4" id="KW-1185">Reference proteome</keyword>
<reference evidence="4" key="1">
    <citation type="journal article" date="2019" name="Int. J. Syst. Evol. Microbiol.">
        <title>The Global Catalogue of Microorganisms (GCM) 10K type strain sequencing project: providing services to taxonomists for standard genome sequencing and annotation.</title>
        <authorList>
            <consortium name="The Broad Institute Genomics Platform"/>
            <consortium name="The Broad Institute Genome Sequencing Center for Infectious Disease"/>
            <person name="Wu L."/>
            <person name="Ma J."/>
        </authorList>
    </citation>
    <scope>NUCLEOTIDE SEQUENCE [LARGE SCALE GENOMIC DNA]</scope>
    <source>
        <strain evidence="4">JCM 17460</strain>
    </source>
</reference>
<evidence type="ECO:0000313" key="4">
    <source>
        <dbReference type="Proteomes" id="UP001500301"/>
    </source>
</evidence>
<dbReference type="Pfam" id="PF13749">
    <property type="entry name" value="HATPase_c_4"/>
    <property type="match status" value="1"/>
</dbReference>
<dbReference type="PANTHER" id="PTHR30595">
    <property type="entry name" value="GLPR-RELATED TRANSCRIPTIONAL REPRESSOR"/>
    <property type="match status" value="1"/>
</dbReference>
<feature type="region of interest" description="Disordered" evidence="1">
    <location>
        <begin position="411"/>
        <end position="431"/>
    </location>
</feature>
<gene>
    <name evidence="3" type="ORF">GCM10022263_42230</name>
</gene>
<evidence type="ECO:0000256" key="1">
    <source>
        <dbReference type="SAM" id="MobiDB-lite"/>
    </source>
</evidence>
<dbReference type="EMBL" id="BAABBB010000026">
    <property type="protein sequence ID" value="GAA3550834.1"/>
    <property type="molecule type" value="Genomic_DNA"/>
</dbReference>
<name>A0ABP6WEY6_9ACTN</name>
<evidence type="ECO:0000259" key="2">
    <source>
        <dbReference type="Pfam" id="PF04326"/>
    </source>
</evidence>
<protein>
    <submittedName>
        <fullName evidence="3">Helix-turn-helix domain-containing protein</fullName>
    </submittedName>
</protein>
<proteinExistence type="predicted"/>
<evidence type="ECO:0000313" key="3">
    <source>
        <dbReference type="EMBL" id="GAA3550834.1"/>
    </source>
</evidence>
<accession>A0ABP6WEY6</accession>
<feature type="compositionally biased region" description="Low complexity" evidence="1">
    <location>
        <begin position="422"/>
        <end position="431"/>
    </location>
</feature>
<dbReference type="RefSeq" id="WP_218234658.1">
    <property type="nucleotide sequence ID" value="NZ_BAABBB010000026.1"/>
</dbReference>
<comment type="caution">
    <text evidence="3">The sequence shown here is derived from an EMBL/GenBank/DDBJ whole genome shotgun (WGS) entry which is preliminary data.</text>
</comment>
<feature type="domain" description="Schlafen AlbA-2" evidence="2">
    <location>
        <begin position="19"/>
        <end position="141"/>
    </location>
</feature>
<dbReference type="Pfam" id="PF04326">
    <property type="entry name" value="SLFN_AlbA_2"/>
    <property type="match status" value="1"/>
</dbReference>
<dbReference type="Proteomes" id="UP001500301">
    <property type="component" value="Unassembled WGS sequence"/>
</dbReference>
<dbReference type="PANTHER" id="PTHR30595:SF6">
    <property type="entry name" value="SCHLAFEN ALBA-2 DOMAIN-CONTAINING PROTEIN"/>
    <property type="match status" value="1"/>
</dbReference>
<dbReference type="InterPro" id="IPR007421">
    <property type="entry name" value="Schlafen_AlbA_2_dom"/>
</dbReference>
<organism evidence="3 4">
    <name type="scientific">Nocardioides daeguensis</name>
    <dbReference type="NCBI Taxonomy" id="908359"/>
    <lineage>
        <taxon>Bacteria</taxon>
        <taxon>Bacillati</taxon>
        <taxon>Actinomycetota</taxon>
        <taxon>Actinomycetes</taxon>
        <taxon>Propionibacteriales</taxon>
        <taxon>Nocardioidaceae</taxon>
        <taxon>Nocardioides</taxon>
    </lineage>
</organism>
<sequence length="431" mass="48662">MLDQELQRIVSELRRLPSETTWVEFKQNNSAPEEIGEYISALANAAALERVSAGYVVWGIENQTHRVVGTNFQPATKKGAGEEDLIPWLSRLLDPAPHIQFQAGEIDGLAVVLLEVAAAEHRPTQWKGEEFIRVGSYRKKLKNHPELEKRLWLTFESRSFEALPALTHVTPADIFRLLDVDAYFSLTDIRPPSSEQETLAQLDAAGMVGWNVSDEWTITNLGALLFARNLNDSGGLSRKAPRVIHYKDRTRVHTTREQIGERGYAAGFQGLFTYTSNALPADEVIEGGLRRLEPVYPDLAVRELIANMLIHQDFSQKGTGPTIEIFDDRLEITNPGVPLIDTKRFIDSPPVSRNEQLARSMRQMRVCEERGSGWDKIVFEIEIHQLPAPLIETTDTHTRVVLFGPRKLTAMQRDDRLPPRLPQVRQPRAGN</sequence>